<feature type="region of interest" description="Disordered" evidence="1">
    <location>
        <begin position="1"/>
        <end position="37"/>
    </location>
</feature>
<feature type="compositionally biased region" description="Polar residues" evidence="1">
    <location>
        <begin position="127"/>
        <end position="144"/>
    </location>
</feature>
<feature type="compositionally biased region" description="Low complexity" evidence="1">
    <location>
        <begin position="90"/>
        <end position="125"/>
    </location>
</feature>
<feature type="non-terminal residue" evidence="2">
    <location>
        <position position="154"/>
    </location>
</feature>
<feature type="compositionally biased region" description="Basic and acidic residues" evidence="1">
    <location>
        <begin position="1"/>
        <end position="11"/>
    </location>
</feature>
<gene>
    <name evidence="2" type="primary">ORF13097</name>
</gene>
<accession>A0A0B6Y644</accession>
<evidence type="ECO:0000256" key="1">
    <source>
        <dbReference type="SAM" id="MobiDB-lite"/>
    </source>
</evidence>
<name>A0A0B6Y644_9EUPU</name>
<reference evidence="2" key="1">
    <citation type="submission" date="2014-12" db="EMBL/GenBank/DDBJ databases">
        <title>Insight into the proteome of Arion vulgaris.</title>
        <authorList>
            <person name="Aradska J."/>
            <person name="Bulat T."/>
            <person name="Smidak R."/>
            <person name="Sarate P."/>
            <person name="Gangsoo J."/>
            <person name="Sialana F."/>
            <person name="Bilban M."/>
            <person name="Lubec G."/>
        </authorList>
    </citation>
    <scope>NUCLEOTIDE SEQUENCE</scope>
    <source>
        <tissue evidence="2">Skin</tissue>
    </source>
</reference>
<proteinExistence type="predicted"/>
<dbReference type="EMBL" id="HACG01004446">
    <property type="protein sequence ID" value="CEK51311.1"/>
    <property type="molecule type" value="Transcribed_RNA"/>
</dbReference>
<feature type="region of interest" description="Disordered" evidence="1">
    <location>
        <begin position="83"/>
        <end position="154"/>
    </location>
</feature>
<organism evidence="2">
    <name type="scientific">Arion vulgaris</name>
    <dbReference type="NCBI Taxonomy" id="1028688"/>
    <lineage>
        <taxon>Eukaryota</taxon>
        <taxon>Metazoa</taxon>
        <taxon>Spiralia</taxon>
        <taxon>Lophotrochozoa</taxon>
        <taxon>Mollusca</taxon>
        <taxon>Gastropoda</taxon>
        <taxon>Heterobranchia</taxon>
        <taxon>Euthyneura</taxon>
        <taxon>Panpulmonata</taxon>
        <taxon>Eupulmonata</taxon>
        <taxon>Stylommatophora</taxon>
        <taxon>Helicina</taxon>
        <taxon>Arionoidea</taxon>
        <taxon>Arionidae</taxon>
        <taxon>Arion</taxon>
    </lineage>
</organism>
<feature type="non-terminal residue" evidence="2">
    <location>
        <position position="1"/>
    </location>
</feature>
<sequence>EDSTSLDHPHTLEPSLHPHNHVNGHLQGIPSGASGTTIPSHLSHPWLICPSPAGSGNLIKPTPSAYQTTAYPSHFYKNLVTPNSINTPGLSSQQQQLLGHTNLTSNQSSAEDSSSSTDGSRSGSQPDLATSTVSNSADSSNNMSVYMGHGQNAS</sequence>
<dbReference type="AlphaFoldDB" id="A0A0B6Y644"/>
<protein>
    <submittedName>
        <fullName evidence="2">Uncharacterized protein</fullName>
    </submittedName>
</protein>
<evidence type="ECO:0000313" key="2">
    <source>
        <dbReference type="EMBL" id="CEK51311.1"/>
    </source>
</evidence>